<dbReference type="GO" id="GO:0005829">
    <property type="term" value="C:cytosol"/>
    <property type="evidence" value="ECO:0007669"/>
    <property type="project" value="TreeGrafter"/>
</dbReference>
<feature type="domain" description="NERD" evidence="1">
    <location>
        <begin position="15"/>
        <end position="115"/>
    </location>
</feature>
<dbReference type="GO" id="GO:0000725">
    <property type="term" value="P:recombinational repair"/>
    <property type="evidence" value="ECO:0007669"/>
    <property type="project" value="TreeGrafter"/>
</dbReference>
<evidence type="ECO:0000259" key="1">
    <source>
        <dbReference type="Pfam" id="PF08378"/>
    </source>
</evidence>
<dbReference type="GO" id="GO:0003677">
    <property type="term" value="F:DNA binding"/>
    <property type="evidence" value="ECO:0007669"/>
    <property type="project" value="InterPro"/>
</dbReference>
<gene>
    <name evidence="2" type="ORF">I6H47_09530</name>
</gene>
<dbReference type="InterPro" id="IPR027417">
    <property type="entry name" value="P-loop_NTPase"/>
</dbReference>
<dbReference type="Proteomes" id="UP000595374">
    <property type="component" value="Chromosome"/>
</dbReference>
<dbReference type="SUPFAM" id="SSF52540">
    <property type="entry name" value="P-loop containing nucleoside triphosphate hydrolases"/>
    <property type="match status" value="1"/>
</dbReference>
<dbReference type="AlphaFoldDB" id="A0A7T3ZWW1"/>
<name>A0A7T3ZWW1_9MICO</name>
<proteinExistence type="predicted"/>
<dbReference type="GO" id="GO:0005524">
    <property type="term" value="F:ATP binding"/>
    <property type="evidence" value="ECO:0007669"/>
    <property type="project" value="InterPro"/>
</dbReference>
<dbReference type="Gene3D" id="3.40.50.300">
    <property type="entry name" value="P-loop containing nucleotide triphosphate hydrolases"/>
    <property type="match status" value="2"/>
</dbReference>
<evidence type="ECO:0000313" key="2">
    <source>
        <dbReference type="EMBL" id="QQB13104.1"/>
    </source>
</evidence>
<dbReference type="EMBL" id="CP065989">
    <property type="protein sequence ID" value="QQB13104.1"/>
    <property type="molecule type" value="Genomic_DNA"/>
</dbReference>
<accession>A0A7T3ZWW1</accession>
<dbReference type="InterPro" id="IPR011528">
    <property type="entry name" value="NERD"/>
</dbReference>
<organism evidence="2 3">
    <name type="scientific">Brevibacterium casei</name>
    <dbReference type="NCBI Taxonomy" id="33889"/>
    <lineage>
        <taxon>Bacteria</taxon>
        <taxon>Bacillati</taxon>
        <taxon>Actinomycetota</taxon>
        <taxon>Actinomycetes</taxon>
        <taxon>Micrococcales</taxon>
        <taxon>Brevibacteriaceae</taxon>
        <taxon>Brevibacterium</taxon>
    </lineage>
</organism>
<protein>
    <submittedName>
        <fullName evidence="2">NERD domain-containing protein</fullName>
    </submittedName>
</protein>
<dbReference type="PANTHER" id="PTHR11070">
    <property type="entry name" value="UVRD / RECB / PCRA DNA HELICASE FAMILY MEMBER"/>
    <property type="match status" value="1"/>
</dbReference>
<reference evidence="2 3" key="1">
    <citation type="submission" date="2020-12" db="EMBL/GenBank/DDBJ databases">
        <title>FDA dAtabase for Regulatory Grade micrObial Sequences (FDA-ARGOS): Supporting development and validation of Infectious Disease Dx tests.</title>
        <authorList>
            <person name="Sproer C."/>
            <person name="Gronow S."/>
            <person name="Severitt S."/>
            <person name="Schroder I."/>
            <person name="Tallon L."/>
            <person name="Sadzewicz L."/>
            <person name="Zhao X."/>
            <person name="Boylan J."/>
            <person name="Ott S."/>
            <person name="Bowen H."/>
            <person name="Vavikolanu K."/>
            <person name="Mehta A."/>
            <person name="Aluvathingal J."/>
            <person name="Nadendla S."/>
            <person name="Lowell S."/>
            <person name="Myers T."/>
            <person name="Yan Y."/>
            <person name="Sichtig H."/>
        </authorList>
    </citation>
    <scope>NUCLEOTIDE SEQUENCE [LARGE SCALE GENOMIC DNA]</scope>
    <source>
        <strain evidence="2 3">FDAARGOS_990</strain>
    </source>
</reference>
<dbReference type="GO" id="GO:0043138">
    <property type="term" value="F:3'-5' DNA helicase activity"/>
    <property type="evidence" value="ECO:0007669"/>
    <property type="project" value="TreeGrafter"/>
</dbReference>
<dbReference type="InterPro" id="IPR000212">
    <property type="entry name" value="DNA_helicase_UvrD/REP"/>
</dbReference>
<evidence type="ECO:0000313" key="3">
    <source>
        <dbReference type="Proteomes" id="UP000595374"/>
    </source>
</evidence>
<sequence>MVTLIPEEPDFGKSSAEAAVWKALKRQLPDTVTLIHGQRVTTATKDVEIDVLVLWPGLGIAVIEVKGGRIDVVDGTWYTHDAKKQRHRLNQSPIDQAMVAKHGLRRFLQPRLSRMPGPFIHFAVLPYTELPADWDLPDAPRHFLADATDMHRLAEAIAAALRHARIPERDDPSVPLDAVTKNLRRTHLAVANLRVRAQAIEDRASQLSQEQARLIRVLRHQTRAEISGGAGSGKTYLALRKAQALTQEGKSVALMCYSRGLGRFLQLVTSAWPEADRPAYVGLFHDLPVSWGAEEGSDDDSAYWEEELPRRLRELADDRPRRQLFDAIIIDEGQDFSPLWWEAVASCLRNQAEGTLYVFTDERQRVFGRHGTSPITMNPIQLDENLRNSEQIVTAFSGFATDPPISRNGPAEDIDVIPVPADEALAEADGQVEALMDAGWQPGDIALLTTGSRHPVQREIVEEEGYQAYWDQFFSAEEVFYGHVLGFKGLERPAVVLCLNGFRDESRAADMIYVGMSRATTKLVIVGETGRIDELRQ</sequence>
<dbReference type="PANTHER" id="PTHR11070:SF2">
    <property type="entry name" value="ATP-DEPENDENT DNA HELICASE SRS2"/>
    <property type="match status" value="1"/>
</dbReference>
<dbReference type="RefSeq" id="WP_198498330.1">
    <property type="nucleotide sequence ID" value="NZ_CP065989.1"/>
</dbReference>
<dbReference type="Pfam" id="PF08378">
    <property type="entry name" value="NERD"/>
    <property type="match status" value="1"/>
</dbReference>